<keyword evidence="4" id="KW-1185">Reference proteome</keyword>
<evidence type="ECO:0000313" key="3">
    <source>
        <dbReference type="EMBL" id="PWN91993.1"/>
    </source>
</evidence>
<dbReference type="OrthoDB" id="2552556at2759"/>
<feature type="compositionally biased region" description="Low complexity" evidence="2">
    <location>
        <begin position="493"/>
        <end position="502"/>
    </location>
</feature>
<keyword evidence="1" id="KW-0175">Coiled coil</keyword>
<dbReference type="InParanoid" id="A0A316YVB0"/>
<feature type="coiled-coil region" evidence="1">
    <location>
        <begin position="629"/>
        <end position="656"/>
    </location>
</feature>
<evidence type="ECO:0000256" key="1">
    <source>
        <dbReference type="SAM" id="Coils"/>
    </source>
</evidence>
<feature type="compositionally biased region" description="Polar residues" evidence="2">
    <location>
        <begin position="283"/>
        <end position="293"/>
    </location>
</feature>
<feature type="compositionally biased region" description="Polar residues" evidence="2">
    <location>
        <begin position="675"/>
        <end position="685"/>
    </location>
</feature>
<feature type="region of interest" description="Disordered" evidence="2">
    <location>
        <begin position="216"/>
        <end position="517"/>
    </location>
</feature>
<feature type="compositionally biased region" description="Acidic residues" evidence="2">
    <location>
        <begin position="481"/>
        <end position="492"/>
    </location>
</feature>
<sequence>MDLSVAPARRQREKPPFLNNNNTTTTTSTDWDPARSFAQPGSLLRHHHPHQPLAPSIRLHSDSMQQPSGIPAAASSTATLPAPTSPLPPLPSGLSPVIEGEGSIASSDYTSCRSSPAQVANQDVAGAVPPPPRPHLHPKRDPSSSPDFRALDDRSPRLPARHGLASTVPADGSSKPRQRQRVLDLGRAEDEDRSDGSAGVPKWSTLYSSTVHQDYDRPFGLASSLPYHASPTNAVGGTGRRSTKAAKVTPTPKGSADGRPPSSSSSSSSSAHKKRAGAHKPQSPHQNQQPATFSSGSPLLLSSGEMPSPSSPSNLSSARRGQDGAAVAAAAAAAAEKPDVDMIDGADTDSGRDKPAPTKSYTIKARSSSRAGHPQLRRDSSYHVDDDVLEEVLSAPPVPPPRSLARAGGARSGAAGRAAQAREAGRFVANDDEPDEEEEGDDDDDGRDSVAGMEPAWSDGASFVDGIPFGGRGAFGHEAGQDADDMDEESDAEAMASSAAAAARRKARKQDEEASETFEMAALRRQVEQLQMALKRQMQANQQQRRSRPQQKDPSSPFMTLGIPTPPGSSRPDSFVSGPLGKGSVAPYSTDMTMVGEESSNGRFVRPRVTSDPPTLSSVVLGESVSQVTRLSDRRVEELAQKIEALENLFRSASISPHPSDGSAVSVRPASMDLTSLAQAQQDGQQRALAPEQLRPYPYDIDEWRANSPSAAGPQRSRYMPTRSPSLSTISTRDGRGQFVVNNGTSTIGSSYTRNRSPAASAFHYNATPYSRGGPEAPMPAMSTSALPYPGRQGDKSFLSPLTPSSTHGAASNSSSEGQQQSQQRKRGVARFIMSRKMSGQEAYHHDDVDRHPDPNIKTMQVSWSKKRMEKVEKPHTKVKTGPGRGRMVIQPKT</sequence>
<protein>
    <submittedName>
        <fullName evidence="3">Uncharacterized protein</fullName>
    </submittedName>
</protein>
<feature type="region of interest" description="Disordered" evidence="2">
    <location>
        <begin position="771"/>
        <end position="828"/>
    </location>
</feature>
<feature type="compositionally biased region" description="Polar residues" evidence="2">
    <location>
        <begin position="104"/>
        <end position="121"/>
    </location>
</feature>
<feature type="compositionally biased region" description="Low complexity" evidence="2">
    <location>
        <begin position="405"/>
        <end position="422"/>
    </location>
</feature>
<feature type="compositionally biased region" description="Acidic residues" evidence="2">
    <location>
        <begin position="430"/>
        <end position="446"/>
    </location>
</feature>
<accession>A0A316YVB0</accession>
<feature type="compositionally biased region" description="Polar residues" evidence="2">
    <location>
        <begin position="740"/>
        <end position="755"/>
    </location>
</feature>
<proteinExistence type="predicted"/>
<feature type="region of interest" description="Disordered" evidence="2">
    <location>
        <begin position="675"/>
        <end position="755"/>
    </location>
</feature>
<dbReference type="RefSeq" id="XP_025379191.1">
    <property type="nucleotide sequence ID" value="XM_025523953.1"/>
</dbReference>
<evidence type="ECO:0000256" key="2">
    <source>
        <dbReference type="SAM" id="MobiDB-lite"/>
    </source>
</evidence>
<feature type="compositionally biased region" description="Polar residues" evidence="2">
    <location>
        <begin position="723"/>
        <end position="732"/>
    </location>
</feature>
<feature type="compositionally biased region" description="Low complexity" evidence="2">
    <location>
        <begin position="325"/>
        <end position="335"/>
    </location>
</feature>
<feature type="compositionally biased region" description="Low complexity" evidence="2">
    <location>
        <begin position="19"/>
        <end position="29"/>
    </location>
</feature>
<feature type="compositionally biased region" description="Low complexity" evidence="2">
    <location>
        <begin position="71"/>
        <end position="82"/>
    </location>
</feature>
<reference evidence="3 4" key="1">
    <citation type="journal article" date="2018" name="Mol. Biol. Evol.">
        <title>Broad Genomic Sampling Reveals a Smut Pathogenic Ancestry of the Fungal Clade Ustilaginomycotina.</title>
        <authorList>
            <person name="Kijpornyongpan T."/>
            <person name="Mondo S.J."/>
            <person name="Barry K."/>
            <person name="Sandor L."/>
            <person name="Lee J."/>
            <person name="Lipzen A."/>
            <person name="Pangilinan J."/>
            <person name="LaButti K."/>
            <person name="Hainaut M."/>
            <person name="Henrissat B."/>
            <person name="Grigoriev I.V."/>
            <person name="Spatafora J.W."/>
            <person name="Aime M.C."/>
        </authorList>
    </citation>
    <scope>NUCLEOTIDE SEQUENCE [LARGE SCALE GENOMIC DNA]</scope>
    <source>
        <strain evidence="3 4">MCA 4198</strain>
    </source>
</reference>
<feature type="region of interest" description="Disordered" evidence="2">
    <location>
        <begin position="863"/>
        <end position="894"/>
    </location>
</feature>
<dbReference type="AlphaFoldDB" id="A0A316YVB0"/>
<dbReference type="Proteomes" id="UP000245768">
    <property type="component" value="Unassembled WGS sequence"/>
</dbReference>
<feature type="region of interest" description="Disordered" evidence="2">
    <location>
        <begin position="532"/>
        <end position="616"/>
    </location>
</feature>
<feature type="compositionally biased region" description="Low complexity" evidence="2">
    <location>
        <begin position="805"/>
        <end position="823"/>
    </location>
</feature>
<gene>
    <name evidence="3" type="ORF">FA10DRAFT_284902</name>
</gene>
<feature type="compositionally biased region" description="Polar residues" evidence="2">
    <location>
        <begin position="359"/>
        <end position="370"/>
    </location>
</feature>
<feature type="compositionally biased region" description="Basic and acidic residues" evidence="2">
    <location>
        <begin position="181"/>
        <end position="190"/>
    </location>
</feature>
<dbReference type="EMBL" id="KZ819635">
    <property type="protein sequence ID" value="PWN91993.1"/>
    <property type="molecule type" value="Genomic_DNA"/>
</dbReference>
<feature type="compositionally biased region" description="Basic and acidic residues" evidence="2">
    <location>
        <begin position="376"/>
        <end position="386"/>
    </location>
</feature>
<name>A0A316YVB0_9BASI</name>
<dbReference type="GeneID" id="37045869"/>
<organism evidence="3 4">
    <name type="scientific">Acaromyces ingoldii</name>
    <dbReference type="NCBI Taxonomy" id="215250"/>
    <lineage>
        <taxon>Eukaryota</taxon>
        <taxon>Fungi</taxon>
        <taxon>Dikarya</taxon>
        <taxon>Basidiomycota</taxon>
        <taxon>Ustilaginomycotina</taxon>
        <taxon>Exobasidiomycetes</taxon>
        <taxon>Exobasidiales</taxon>
        <taxon>Cryptobasidiaceae</taxon>
        <taxon>Acaromyces</taxon>
    </lineage>
</organism>
<feature type="region of interest" description="Disordered" evidence="2">
    <location>
        <begin position="1"/>
        <end position="203"/>
    </location>
</feature>
<evidence type="ECO:0000313" key="4">
    <source>
        <dbReference type="Proteomes" id="UP000245768"/>
    </source>
</evidence>
<feature type="compositionally biased region" description="Low complexity" evidence="2">
    <location>
        <begin position="294"/>
        <end position="317"/>
    </location>
</feature>